<keyword evidence="1" id="KW-0812">Transmembrane</keyword>
<organism evidence="3 4">
    <name type="scientific">Chitinimonas viridis</name>
    <dbReference type="NCBI Taxonomy" id="664880"/>
    <lineage>
        <taxon>Bacteria</taxon>
        <taxon>Pseudomonadati</taxon>
        <taxon>Pseudomonadota</taxon>
        <taxon>Betaproteobacteria</taxon>
        <taxon>Neisseriales</taxon>
        <taxon>Chitinibacteraceae</taxon>
        <taxon>Chitinimonas</taxon>
    </lineage>
</organism>
<reference evidence="3" key="1">
    <citation type="journal article" date="2014" name="Int. J. Syst. Evol. Microbiol.">
        <title>Complete genome of a new Firmicutes species belonging to the dominant human colonic microbiota ('Ruminococcus bicirculans') reveals two chromosomes and a selective capacity to utilize plant glucans.</title>
        <authorList>
            <consortium name="NISC Comparative Sequencing Program"/>
            <person name="Wegmann U."/>
            <person name="Louis P."/>
            <person name="Goesmann A."/>
            <person name="Henrissat B."/>
            <person name="Duncan S.H."/>
            <person name="Flint H.J."/>
        </authorList>
    </citation>
    <scope>NUCLEOTIDE SEQUENCE</scope>
    <source>
        <strain evidence="3">CECT 7703</strain>
    </source>
</reference>
<keyword evidence="1" id="KW-1133">Transmembrane helix</keyword>
<evidence type="ECO:0000256" key="1">
    <source>
        <dbReference type="SAM" id="Phobius"/>
    </source>
</evidence>
<dbReference type="RefSeq" id="WP_290331670.1">
    <property type="nucleotide sequence ID" value="NZ_JAUFPU010000004.1"/>
</dbReference>
<accession>A0ABT8B1D8</accession>
<sequence length="1277" mass="138543">MSPAPYRHPLQARLIWLRRKCLHLLHWHSRALIWAALAVGVLWALGAAWLHWWFFPHLPEYRPRLVAELSQRVGRPISIGQVEGGWRGVLPYLSFRQLSLRHNDGRPALNLAEVEATLSWWPLLLGDLRFDKLTLLQPDLQLTRDTDGMIRLAGLPLNETGKQGSLTDWLLRQHDIAIVDGRISWRDDLRQAPMLQLEQVDLSLENRLFGQHQAELSATPPAALAQPFQLEARWRGDDLAQLDQWQGSVSTVLDKVDMAAWGQWLPYPVALRRGQGRLELKLAFEGLRPTAVDARLALRDVVVRLSPELAPLEVNALSGSLRWRDRDGERELTLGDLKLRADGGKLLDGSQATLVFHKEGGGQFSAHGVTLSGLASLPPSLPLPTALRQALGGMQPSGRLDRMSASWKGDWREPQAYDGRVGFSGLGLLAPAPWPSLGPVDGELTFSESKGSLALRGQRFRLASSTVFEQPLNLDRIRLALDWSRVGKHWVVKLSDFSASNADLEAQAQATWRWPGTGLGSLDLKAAVPRLTASKVADYLPIMLGNDTRHWLRQSLTAGEARDARFTLNGPLAGFPFTDGKVGVWEVVTQAKGVTLDYSDGWPAMSGIDGEVRIVGNRLTVAAGGQILGARVSDALAVIDDLELSPSVRIEGSAEGQTAEFLRYIAQSPLDASLDGMGSATRAAGDGKLSIKLEIPFEDVDATKLAGSYRFAGNQLQVGEQLPEMTDLQGELTFTESKVSASALRGRTLGGAFRADLSTSDSGVVQMRASGRADVGLAAKRYSLPLADRLVGMTDYRVQLDLPEQGWSVQLDAPLKDVRLDLPAPLGKAMGEVRPLRLVLDNAGQTENWKVALGSQLNAEVQLAAATDQDWQVERGEVRLGGGVPNNANRGLWLTGTLPELALDPWLALLEGAGGKAASGMALAGIELRAGKLMALGSQLDDLALRAVPGKDGAWQLTASGKQIEGRLAWSPQAKGKVHARFARLVLPLPDAPGAPTGSGFSNQSLPALDIVAEDFYYRGHALGRLDVKAQQQRENWLIESLTLSNPDGRLSMQGVWQPVGEDAGTKVRLDIASDNVGKLLGRFGYPETVRRGEGSLRGDLAWRGSPLAPDYPSMSGKFSIKAESGQFAKVEPGMGRLLGILSLQSLQRRLTLDFRDVFSEGFAFDRIEGDSKVVRGVMTTDNLTIVGPAAQVLFRGETDIGRETQKLRVRIVPTVGDSFAVGAGVALANPLVGVGAFLLQRVLKDPLGQLVAYEYDITGTWTDPQYSKVGAAGSSK</sequence>
<dbReference type="Pfam" id="PF13116">
    <property type="entry name" value="YhdP"/>
    <property type="match status" value="1"/>
</dbReference>
<dbReference type="NCBIfam" id="TIGR02099">
    <property type="entry name" value="YhdP family protein"/>
    <property type="match status" value="1"/>
</dbReference>
<keyword evidence="1" id="KW-0472">Membrane</keyword>
<feature type="transmembrane region" description="Helical" evidence="1">
    <location>
        <begin position="32"/>
        <end position="55"/>
    </location>
</feature>
<comment type="caution">
    <text evidence="3">The sequence shown here is derived from an EMBL/GenBank/DDBJ whole genome shotgun (WGS) entry which is preliminary data.</text>
</comment>
<dbReference type="PANTHER" id="PTHR38690">
    <property type="entry name" value="PROTEASE-RELATED"/>
    <property type="match status" value="1"/>
</dbReference>
<dbReference type="InterPro" id="IPR011836">
    <property type="entry name" value="YhdP"/>
</dbReference>
<evidence type="ECO:0000259" key="2">
    <source>
        <dbReference type="Pfam" id="PF13116"/>
    </source>
</evidence>
<gene>
    <name evidence="3" type="ORF">QWZ03_04595</name>
</gene>
<protein>
    <submittedName>
        <fullName evidence="3">YhdP family protein</fullName>
    </submittedName>
</protein>
<feature type="domain" description="YhdP central" evidence="2">
    <location>
        <begin position="30"/>
        <end position="1266"/>
    </location>
</feature>
<dbReference type="InterPro" id="IPR025263">
    <property type="entry name" value="YhdP_central"/>
</dbReference>
<evidence type="ECO:0000313" key="3">
    <source>
        <dbReference type="EMBL" id="MDN3576047.1"/>
    </source>
</evidence>
<name>A0ABT8B1D8_9NEIS</name>
<keyword evidence="4" id="KW-1185">Reference proteome</keyword>
<dbReference type="Proteomes" id="UP001180081">
    <property type="component" value="Unassembled WGS sequence"/>
</dbReference>
<evidence type="ECO:0000313" key="4">
    <source>
        <dbReference type="Proteomes" id="UP001180081"/>
    </source>
</evidence>
<dbReference type="PANTHER" id="PTHR38690:SF1">
    <property type="entry name" value="PROTEASE"/>
    <property type="match status" value="1"/>
</dbReference>
<proteinExistence type="predicted"/>
<dbReference type="EMBL" id="JAUFPU010000004">
    <property type="protein sequence ID" value="MDN3576047.1"/>
    <property type="molecule type" value="Genomic_DNA"/>
</dbReference>
<reference evidence="3" key="2">
    <citation type="submission" date="2023-06" db="EMBL/GenBank/DDBJ databases">
        <authorList>
            <person name="Lucena T."/>
            <person name="Sun Q."/>
        </authorList>
    </citation>
    <scope>NUCLEOTIDE SEQUENCE</scope>
    <source>
        <strain evidence="3">CECT 7703</strain>
    </source>
</reference>